<keyword evidence="2" id="KW-0645">Protease</keyword>
<keyword evidence="5" id="KW-0325">Glycoprotein</keyword>
<proteinExistence type="predicted"/>
<keyword evidence="9" id="KW-1185">Reference proteome</keyword>
<feature type="region of interest" description="Disordered" evidence="6">
    <location>
        <begin position="342"/>
        <end position="366"/>
    </location>
</feature>
<keyword evidence="3 7" id="KW-0732">Signal</keyword>
<keyword evidence="4" id="KW-0378">Hydrolase</keyword>
<dbReference type="InterPro" id="IPR001563">
    <property type="entry name" value="Peptidase_S10"/>
</dbReference>
<evidence type="ECO:0000256" key="3">
    <source>
        <dbReference type="ARBA" id="ARBA00022729"/>
    </source>
</evidence>
<name>A0A399RU86_9PROT</name>
<accession>A0A399RU86</accession>
<dbReference type="EMBL" id="QWFX01000005">
    <property type="protein sequence ID" value="RIJ33025.1"/>
    <property type="molecule type" value="Genomic_DNA"/>
</dbReference>
<evidence type="ECO:0000256" key="7">
    <source>
        <dbReference type="SAM" id="SignalP"/>
    </source>
</evidence>
<dbReference type="Gene3D" id="3.40.50.1820">
    <property type="entry name" value="alpha/beta hydrolase"/>
    <property type="match status" value="1"/>
</dbReference>
<gene>
    <name evidence="8" type="ORF">D1223_04060</name>
</gene>
<dbReference type="Pfam" id="PF00450">
    <property type="entry name" value="Peptidase_S10"/>
    <property type="match status" value="1"/>
</dbReference>
<comment type="caution">
    <text evidence="8">The sequence shown here is derived from an EMBL/GenBank/DDBJ whole genome shotgun (WGS) entry which is preliminary data.</text>
</comment>
<dbReference type="PANTHER" id="PTHR11802:SF3">
    <property type="entry name" value="RETINOID-INDUCIBLE SERINE CARBOXYPEPTIDASE"/>
    <property type="match status" value="1"/>
</dbReference>
<evidence type="ECO:0008006" key="10">
    <source>
        <dbReference type="Google" id="ProtNLM"/>
    </source>
</evidence>
<evidence type="ECO:0000313" key="8">
    <source>
        <dbReference type="EMBL" id="RIJ33025.1"/>
    </source>
</evidence>
<feature type="signal peptide" evidence="7">
    <location>
        <begin position="1"/>
        <end position="27"/>
    </location>
</feature>
<dbReference type="GO" id="GO:0004185">
    <property type="term" value="F:serine-type carboxypeptidase activity"/>
    <property type="evidence" value="ECO:0007669"/>
    <property type="project" value="InterPro"/>
</dbReference>
<dbReference type="GO" id="GO:0006508">
    <property type="term" value="P:proteolysis"/>
    <property type="evidence" value="ECO:0007669"/>
    <property type="project" value="UniProtKB-KW"/>
</dbReference>
<protein>
    <recommendedName>
        <fullName evidence="10">Peptidase S10</fullName>
    </recommendedName>
</protein>
<evidence type="ECO:0000256" key="1">
    <source>
        <dbReference type="ARBA" id="ARBA00022645"/>
    </source>
</evidence>
<feature type="compositionally biased region" description="Basic and acidic residues" evidence="6">
    <location>
        <begin position="346"/>
        <end position="359"/>
    </location>
</feature>
<organism evidence="8 9">
    <name type="scientific">Henriciella mobilis</name>
    <dbReference type="NCBI Taxonomy" id="2305467"/>
    <lineage>
        <taxon>Bacteria</taxon>
        <taxon>Pseudomonadati</taxon>
        <taxon>Pseudomonadota</taxon>
        <taxon>Alphaproteobacteria</taxon>
        <taxon>Hyphomonadales</taxon>
        <taxon>Hyphomonadaceae</taxon>
        <taxon>Henriciella</taxon>
    </lineage>
</organism>
<dbReference type="AlphaFoldDB" id="A0A399RU86"/>
<evidence type="ECO:0000256" key="6">
    <source>
        <dbReference type="SAM" id="MobiDB-lite"/>
    </source>
</evidence>
<evidence type="ECO:0000256" key="2">
    <source>
        <dbReference type="ARBA" id="ARBA00022670"/>
    </source>
</evidence>
<sequence>MKIRWMTAPVRSLAALSLVVVSACATARPGQAETSEPPAITHVENAGNYAVQDRFGEDPVSYGVHWDSLALEADEAGNETTISGTAYIRSCDCEPNMRPVMFLFNGGPGASSSPLHFALGPSRRNRQGEETTFADNQDTLLRVADLVFVDPVETGFSRSASPDGESRFLGVEGDVEAVAAFIDHWLEAHDRSGAPVFITGQSYGGYRLANMVPRLGELDVRGLVMVSPALDMGGSNGDAGHVFALPTMAATAWRFGKSSIDAESEPEAWENARVFAESDYLVALQRGDFLEEADKLTIAEKVAGMTGLPTALVLEADLRVGTQDFLENVLADENQLVSRLNTAVTQEKRPPANPDRPDGANDPSLGLGRSNKIISDDIGAYLERLTGLTRDDGYRSLNLDANFAWDWRRSGKRPVFSFDATPSLAQFLEQNEDARLLVFGGYRDLAVTILETQYALSHAGLPQDRVKFEKMVSGHSPFDEEALRAPFAEAIHDFIVTAQDQEEDQ</sequence>
<reference evidence="8 9" key="1">
    <citation type="submission" date="2018-08" db="EMBL/GenBank/DDBJ databases">
        <title>Henriciella mobilis sp. nov., isolated from seawater.</title>
        <authorList>
            <person name="Cheng H."/>
            <person name="Wu Y.-H."/>
            <person name="Xu X.-W."/>
            <person name="Guo L.-L."/>
        </authorList>
    </citation>
    <scope>NUCLEOTIDE SEQUENCE [LARGE SCALE GENOMIC DNA]</scope>
    <source>
        <strain evidence="8 9">JN25</strain>
    </source>
</reference>
<dbReference type="InterPro" id="IPR029058">
    <property type="entry name" value="AB_hydrolase_fold"/>
</dbReference>
<keyword evidence="1" id="KW-0121">Carboxypeptidase</keyword>
<dbReference type="Proteomes" id="UP000266385">
    <property type="component" value="Unassembled WGS sequence"/>
</dbReference>
<feature type="chain" id="PRO_5017351332" description="Peptidase S10" evidence="7">
    <location>
        <begin position="28"/>
        <end position="505"/>
    </location>
</feature>
<evidence type="ECO:0000256" key="5">
    <source>
        <dbReference type="ARBA" id="ARBA00023180"/>
    </source>
</evidence>
<evidence type="ECO:0000313" key="9">
    <source>
        <dbReference type="Proteomes" id="UP000266385"/>
    </source>
</evidence>
<dbReference type="SUPFAM" id="SSF53474">
    <property type="entry name" value="alpha/beta-Hydrolases"/>
    <property type="match status" value="1"/>
</dbReference>
<dbReference type="PROSITE" id="PS51257">
    <property type="entry name" value="PROKAR_LIPOPROTEIN"/>
    <property type="match status" value="1"/>
</dbReference>
<evidence type="ECO:0000256" key="4">
    <source>
        <dbReference type="ARBA" id="ARBA00022801"/>
    </source>
</evidence>
<dbReference type="PANTHER" id="PTHR11802">
    <property type="entry name" value="SERINE PROTEASE FAMILY S10 SERINE CARBOXYPEPTIDASE"/>
    <property type="match status" value="1"/>
</dbReference>